<dbReference type="Pfam" id="PF00072">
    <property type="entry name" value="Response_reg"/>
    <property type="match status" value="1"/>
</dbReference>
<dbReference type="InterPro" id="IPR036641">
    <property type="entry name" value="HPT_dom_sf"/>
</dbReference>
<evidence type="ECO:0000259" key="15">
    <source>
        <dbReference type="PROSITE" id="PS50110"/>
    </source>
</evidence>
<dbReference type="InterPro" id="IPR004358">
    <property type="entry name" value="Sig_transdc_His_kin-like_C"/>
</dbReference>
<evidence type="ECO:0000256" key="2">
    <source>
        <dbReference type="ARBA" id="ARBA00004651"/>
    </source>
</evidence>
<feature type="transmembrane region" description="Helical" evidence="13">
    <location>
        <begin position="339"/>
        <end position="365"/>
    </location>
</feature>
<protein>
    <recommendedName>
        <fullName evidence="3">histidine kinase</fullName>
        <ecNumber evidence="3">2.7.13.3</ecNumber>
    </recommendedName>
</protein>
<name>A0ABS8K0M2_9BURK</name>
<dbReference type="SUPFAM" id="SSF52172">
    <property type="entry name" value="CheY-like"/>
    <property type="match status" value="1"/>
</dbReference>
<dbReference type="RefSeq" id="WP_230512061.1">
    <property type="nucleotide sequence ID" value="NZ_JAJITD010000013.1"/>
</dbReference>
<keyword evidence="18" id="KW-1185">Reference proteome</keyword>
<dbReference type="PROSITE" id="PS50113">
    <property type="entry name" value="PAC"/>
    <property type="match status" value="1"/>
</dbReference>
<feature type="domain" description="Histidine kinase" evidence="14">
    <location>
        <begin position="523"/>
        <end position="745"/>
    </location>
</feature>
<evidence type="ECO:0000256" key="10">
    <source>
        <dbReference type="ARBA" id="ARBA00023012"/>
    </source>
</evidence>
<proteinExistence type="predicted"/>
<dbReference type="SMART" id="SM00388">
    <property type="entry name" value="HisKA"/>
    <property type="match status" value="1"/>
</dbReference>
<evidence type="ECO:0000256" key="1">
    <source>
        <dbReference type="ARBA" id="ARBA00000085"/>
    </source>
</evidence>
<evidence type="ECO:0000259" key="16">
    <source>
        <dbReference type="PROSITE" id="PS50113"/>
    </source>
</evidence>
<dbReference type="CDD" id="cd00082">
    <property type="entry name" value="HisKA"/>
    <property type="match status" value="1"/>
</dbReference>
<dbReference type="SUPFAM" id="SSF47384">
    <property type="entry name" value="Homodimeric domain of signal transducing histidine kinase"/>
    <property type="match status" value="1"/>
</dbReference>
<dbReference type="SMART" id="SM00448">
    <property type="entry name" value="REC"/>
    <property type="match status" value="1"/>
</dbReference>
<dbReference type="SMART" id="SM00387">
    <property type="entry name" value="HATPase_c"/>
    <property type="match status" value="1"/>
</dbReference>
<dbReference type="InterPro" id="IPR035965">
    <property type="entry name" value="PAS-like_dom_sf"/>
</dbReference>
<keyword evidence="11 13" id="KW-0472">Membrane</keyword>
<organism evidence="17 18">
    <name type="scientific">Paraburkholderia sejongensis</name>
    <dbReference type="NCBI Taxonomy" id="2886946"/>
    <lineage>
        <taxon>Bacteria</taxon>
        <taxon>Pseudomonadati</taxon>
        <taxon>Pseudomonadota</taxon>
        <taxon>Betaproteobacteria</taxon>
        <taxon>Burkholderiales</taxon>
        <taxon>Burkholderiaceae</taxon>
        <taxon>Paraburkholderia</taxon>
    </lineage>
</organism>
<dbReference type="SUPFAM" id="SSF55785">
    <property type="entry name" value="PYP-like sensor domain (PAS domain)"/>
    <property type="match status" value="1"/>
</dbReference>
<sequence>MSSTSSYSVLNQLRRYKRLLVFGGGVVTTLMLLIALALAILSAVRAHIAAERQAFVVYHDRVMEQVRASEASFRIGIVGSERAWPDSESVNPALVAQFRQQGGELLLQPTPADLQQRVFAVNPAALRDDTIRRYLALAEQLSRSRTIHSLARGRQLPGYFYSITYDIAGIMPSPRADAAWPPTATAAERERLMAALAEGVTGFGDSRTGAQTGMHRQLFWLPPALSPLTGKPAIRLVAPLLHDDEPFAMVVTEYEPDFLTAPFAAETRFGGIYTIIAGDGTIVSSTIPLARDAGLVDPLRTLAITKKAGESWHDGILRISGPLGDTGWMLVHACTWREIIAGIGVQLVIGATATVIMLIAAWSFLMSFRKRAVRPALDRSQRLFESEQLNRTLIETAPVGLGLIALKDGTPLLRSPTMVATAKRVVVPAPTLSAELAARYHARARSGAPDDDEVMHEEMTLPTRDSDSIDLAVSATPSRYQGEDVLVVAVTDVTAHRRLEQRLREAREAADSANAAKSAFLAAMSHEIRTPLNAVLGNLELLAQSPLDALQRDRLATIRASSEGLLGIISDVLDFSKIEAGEMTLEDIEFDALDVITRSLTMFAPIAQAKDLRLVANLGTAVSLPMRGDPTRLGQVINNLLSNAIKFTEHGDVTLRVSVPDMAVLTGLRLQLEVEDTGIGIGARQQATIFQPFSQADRSINRRFGGTGLGLALCARLTRAMGGEITMCSEPGCGSCFTVRVPLGDPLAAPEMPRFAGETVTLVAASEASHAYAVSALQAWGLTVNAYQHPVQVDTATLERSRTLLLLGERETWHADDENRLIEGASWVIDCTADGPLHPIATGRLVRVSTFSLAALARALQHTLRNLPLAATAETPPVLPRRLKVLVAEDNATNRRLFEEQLAMLGCTATVVEDGARALAWLSRDSFDVLITDLSMPVIDGYELTREARQRWPRMPVIAATASVTTEDRARCEAAGTTRMVTKPLSLVRLRATLAEVTGLGVTGAALNFCDESPPRATADLAVAQSAPRYRAGNALRTSADTHDGDGLLGGRPLPAALRQTFLDSFDASLTVIAAAQRDNDAPRVLAELHSMLGALGVFRQHALAARCAALQIRIKQTGLADLGDLDIAAHLRDAQDTELTYGG</sequence>
<dbReference type="CDD" id="cd17546">
    <property type="entry name" value="REC_hyHK_CKI1_RcsC-like"/>
    <property type="match status" value="1"/>
</dbReference>
<dbReference type="SUPFAM" id="SSF55874">
    <property type="entry name" value="ATPase domain of HSP90 chaperone/DNA topoisomerase II/histidine kinase"/>
    <property type="match status" value="1"/>
</dbReference>
<dbReference type="InterPro" id="IPR001789">
    <property type="entry name" value="Sig_transdc_resp-reg_receiver"/>
</dbReference>
<dbReference type="PANTHER" id="PTHR45339">
    <property type="entry name" value="HYBRID SIGNAL TRANSDUCTION HISTIDINE KINASE J"/>
    <property type="match status" value="1"/>
</dbReference>
<dbReference type="Proteomes" id="UP001431019">
    <property type="component" value="Unassembled WGS sequence"/>
</dbReference>
<dbReference type="Gene3D" id="3.40.50.2300">
    <property type="match status" value="1"/>
</dbReference>
<dbReference type="InterPro" id="IPR005467">
    <property type="entry name" value="His_kinase_dom"/>
</dbReference>
<dbReference type="Pfam" id="PF02518">
    <property type="entry name" value="HATPase_c"/>
    <property type="match status" value="1"/>
</dbReference>
<comment type="subcellular location">
    <subcellularLocation>
        <location evidence="2">Cell membrane</location>
        <topology evidence="2">Multi-pass membrane protein</topology>
    </subcellularLocation>
</comment>
<dbReference type="PROSITE" id="PS50109">
    <property type="entry name" value="HIS_KIN"/>
    <property type="match status" value="1"/>
</dbReference>
<dbReference type="Gene3D" id="3.30.565.10">
    <property type="entry name" value="Histidine kinase-like ATPase, C-terminal domain"/>
    <property type="match status" value="1"/>
</dbReference>
<dbReference type="InterPro" id="IPR003661">
    <property type="entry name" value="HisK_dim/P_dom"/>
</dbReference>
<comment type="catalytic activity">
    <reaction evidence="1">
        <text>ATP + protein L-histidine = ADP + protein N-phospho-L-histidine.</text>
        <dbReference type="EC" id="2.7.13.3"/>
    </reaction>
</comment>
<feature type="transmembrane region" description="Helical" evidence="13">
    <location>
        <begin position="20"/>
        <end position="44"/>
    </location>
</feature>
<dbReference type="InterPro" id="IPR036097">
    <property type="entry name" value="HisK_dim/P_sf"/>
</dbReference>
<dbReference type="CDD" id="cd16922">
    <property type="entry name" value="HATPase_EvgS-ArcB-TorS-like"/>
    <property type="match status" value="1"/>
</dbReference>
<dbReference type="PRINTS" id="PR00344">
    <property type="entry name" value="BCTRLSENSOR"/>
</dbReference>
<dbReference type="Gene3D" id="1.10.287.130">
    <property type="match status" value="1"/>
</dbReference>
<feature type="domain" description="Response regulatory" evidence="15">
    <location>
        <begin position="884"/>
        <end position="998"/>
    </location>
</feature>
<dbReference type="Pfam" id="PF00512">
    <property type="entry name" value="HisKA"/>
    <property type="match status" value="1"/>
</dbReference>
<keyword evidence="4" id="KW-1003">Cell membrane</keyword>
<dbReference type="InterPro" id="IPR011006">
    <property type="entry name" value="CheY-like_superfamily"/>
</dbReference>
<evidence type="ECO:0000313" key="18">
    <source>
        <dbReference type="Proteomes" id="UP001431019"/>
    </source>
</evidence>
<dbReference type="Gene3D" id="3.30.450.20">
    <property type="entry name" value="PAS domain"/>
    <property type="match status" value="1"/>
</dbReference>
<feature type="modified residue" description="4-aspartylphosphate" evidence="12">
    <location>
        <position position="933"/>
    </location>
</feature>
<dbReference type="EMBL" id="JAJITD010000013">
    <property type="protein sequence ID" value="MCC8395701.1"/>
    <property type="molecule type" value="Genomic_DNA"/>
</dbReference>
<keyword evidence="9 13" id="KW-1133">Transmembrane helix</keyword>
<dbReference type="InterPro" id="IPR003594">
    <property type="entry name" value="HATPase_dom"/>
</dbReference>
<dbReference type="PANTHER" id="PTHR45339:SF1">
    <property type="entry name" value="HYBRID SIGNAL TRANSDUCTION HISTIDINE KINASE J"/>
    <property type="match status" value="1"/>
</dbReference>
<evidence type="ECO:0000256" key="12">
    <source>
        <dbReference type="PROSITE-ProRule" id="PRU00169"/>
    </source>
</evidence>
<dbReference type="SUPFAM" id="SSF47226">
    <property type="entry name" value="Histidine-containing phosphotransfer domain, HPT domain"/>
    <property type="match status" value="1"/>
</dbReference>
<feature type="domain" description="PAC" evidence="16">
    <location>
        <begin position="455"/>
        <end position="505"/>
    </location>
</feature>
<evidence type="ECO:0000256" key="11">
    <source>
        <dbReference type="ARBA" id="ARBA00023136"/>
    </source>
</evidence>
<keyword evidence="8" id="KW-0067">ATP-binding</keyword>
<evidence type="ECO:0000256" key="7">
    <source>
        <dbReference type="ARBA" id="ARBA00022741"/>
    </source>
</evidence>
<keyword evidence="6 13" id="KW-0812">Transmembrane</keyword>
<evidence type="ECO:0000256" key="13">
    <source>
        <dbReference type="SAM" id="Phobius"/>
    </source>
</evidence>
<keyword evidence="7" id="KW-0547">Nucleotide-binding</keyword>
<dbReference type="InterPro" id="IPR036890">
    <property type="entry name" value="HATPase_C_sf"/>
</dbReference>
<accession>A0ABS8K0M2</accession>
<evidence type="ECO:0000256" key="6">
    <source>
        <dbReference type="ARBA" id="ARBA00022692"/>
    </source>
</evidence>
<evidence type="ECO:0000256" key="3">
    <source>
        <dbReference type="ARBA" id="ARBA00012438"/>
    </source>
</evidence>
<dbReference type="InterPro" id="IPR000700">
    <property type="entry name" value="PAS-assoc_C"/>
</dbReference>
<keyword evidence="5 12" id="KW-0597">Phosphoprotein</keyword>
<comment type="caution">
    <text evidence="17">The sequence shown here is derived from an EMBL/GenBank/DDBJ whole genome shotgun (WGS) entry which is preliminary data.</text>
</comment>
<evidence type="ECO:0000256" key="8">
    <source>
        <dbReference type="ARBA" id="ARBA00022840"/>
    </source>
</evidence>
<evidence type="ECO:0000256" key="5">
    <source>
        <dbReference type="ARBA" id="ARBA00022553"/>
    </source>
</evidence>
<evidence type="ECO:0000259" key="14">
    <source>
        <dbReference type="PROSITE" id="PS50109"/>
    </source>
</evidence>
<gene>
    <name evidence="17" type="ORF">LJ656_24260</name>
</gene>
<evidence type="ECO:0000313" key="17">
    <source>
        <dbReference type="EMBL" id="MCC8395701.1"/>
    </source>
</evidence>
<dbReference type="EC" id="2.7.13.3" evidence="3"/>
<keyword evidence="10" id="KW-0902">Two-component regulatory system</keyword>
<evidence type="ECO:0000256" key="4">
    <source>
        <dbReference type="ARBA" id="ARBA00022475"/>
    </source>
</evidence>
<reference evidence="17 18" key="1">
    <citation type="submission" date="2021-11" db="EMBL/GenBank/DDBJ databases">
        <authorList>
            <person name="Oh E.-T."/>
            <person name="Kim S.-B."/>
        </authorList>
    </citation>
    <scope>NUCLEOTIDE SEQUENCE [LARGE SCALE GENOMIC DNA]</scope>
    <source>
        <strain evidence="17 18">MMS20-SJTR3</strain>
    </source>
</reference>
<dbReference type="PROSITE" id="PS50110">
    <property type="entry name" value="RESPONSE_REGULATORY"/>
    <property type="match status" value="1"/>
</dbReference>
<evidence type="ECO:0000256" key="9">
    <source>
        <dbReference type="ARBA" id="ARBA00022989"/>
    </source>
</evidence>